<comment type="caution">
    <text evidence="1">The sequence shown here is derived from an EMBL/GenBank/DDBJ whole genome shotgun (WGS) entry which is preliminary data.</text>
</comment>
<gene>
    <name evidence="1" type="ORF">G3M58_85580</name>
</gene>
<accession>A0A6G3XV32</accession>
<proteinExistence type="predicted"/>
<dbReference type="AlphaFoldDB" id="A0A6G3XV32"/>
<organism evidence="1">
    <name type="scientific">Streptomyces sp. SID7499</name>
    <dbReference type="NCBI Taxonomy" id="2706086"/>
    <lineage>
        <taxon>Bacteria</taxon>
        <taxon>Bacillati</taxon>
        <taxon>Actinomycetota</taxon>
        <taxon>Actinomycetes</taxon>
        <taxon>Kitasatosporales</taxon>
        <taxon>Streptomycetaceae</taxon>
        <taxon>Streptomyces</taxon>
    </lineage>
</organism>
<name>A0A6G3XV32_9ACTN</name>
<evidence type="ECO:0000313" key="1">
    <source>
        <dbReference type="EMBL" id="NEE21527.1"/>
    </source>
</evidence>
<sequence length="47" mass="5130">DQWAAKREAVLCHASQLAALAPVHGAVLSRTGPLRAELIWSTEPRDH</sequence>
<reference evidence="1" key="1">
    <citation type="submission" date="2020-01" db="EMBL/GenBank/DDBJ databases">
        <title>Insect and environment-associated Actinomycetes.</title>
        <authorList>
            <person name="Currrie C."/>
            <person name="Chevrette M."/>
            <person name="Carlson C."/>
            <person name="Stubbendieck R."/>
            <person name="Wendt-Pienkowski E."/>
        </authorList>
    </citation>
    <scope>NUCLEOTIDE SEQUENCE</scope>
    <source>
        <strain evidence="1">SID7499</strain>
    </source>
</reference>
<feature type="non-terminal residue" evidence="1">
    <location>
        <position position="1"/>
    </location>
</feature>
<protein>
    <submittedName>
        <fullName evidence="1">PIG-L family deacetylase</fullName>
    </submittedName>
</protein>
<dbReference type="EMBL" id="JAAGMN010009193">
    <property type="protein sequence ID" value="NEE21527.1"/>
    <property type="molecule type" value="Genomic_DNA"/>
</dbReference>